<evidence type="ECO:0000256" key="9">
    <source>
        <dbReference type="ARBA" id="ARBA00048988"/>
    </source>
</evidence>
<dbReference type="InterPro" id="IPR000212">
    <property type="entry name" value="DNA_helicase_UvrD/REP"/>
</dbReference>
<dbReference type="InterPro" id="IPR014016">
    <property type="entry name" value="UvrD-like_ATP-bd"/>
</dbReference>
<dbReference type="EMBL" id="JAUSVR010000002">
    <property type="protein sequence ID" value="MDQ0510030.1"/>
    <property type="molecule type" value="Genomic_DNA"/>
</dbReference>
<comment type="catalytic activity">
    <reaction evidence="9">
        <text>ATP + H2O = ADP + phosphate + H(+)</text>
        <dbReference type="Rhea" id="RHEA:13065"/>
        <dbReference type="ChEBI" id="CHEBI:15377"/>
        <dbReference type="ChEBI" id="CHEBI:15378"/>
        <dbReference type="ChEBI" id="CHEBI:30616"/>
        <dbReference type="ChEBI" id="CHEBI:43474"/>
        <dbReference type="ChEBI" id="CHEBI:456216"/>
        <dbReference type="EC" id="5.6.2.4"/>
    </reaction>
</comment>
<keyword evidence="13" id="KW-1185">Reference proteome</keyword>
<evidence type="ECO:0000259" key="11">
    <source>
        <dbReference type="PROSITE" id="PS51198"/>
    </source>
</evidence>
<name>A0ABU0LMZ6_9HYPH</name>
<dbReference type="InterPro" id="IPR027417">
    <property type="entry name" value="P-loop_NTPase"/>
</dbReference>
<evidence type="ECO:0000256" key="5">
    <source>
        <dbReference type="ARBA" id="ARBA00023235"/>
    </source>
</evidence>
<keyword evidence="2 10" id="KW-0378">Hydrolase</keyword>
<comment type="caution">
    <text evidence="12">The sequence shown here is derived from an EMBL/GenBank/DDBJ whole genome shotgun (WGS) entry which is preliminary data.</text>
</comment>
<dbReference type="Pfam" id="PF00580">
    <property type="entry name" value="UvrD-helicase"/>
    <property type="match status" value="1"/>
</dbReference>
<dbReference type="SUPFAM" id="SSF52540">
    <property type="entry name" value="P-loop containing nucleoside triphosphate hydrolases"/>
    <property type="match status" value="1"/>
</dbReference>
<evidence type="ECO:0000256" key="8">
    <source>
        <dbReference type="ARBA" id="ARBA00034923"/>
    </source>
</evidence>
<accession>A0ABU0LMZ6</accession>
<dbReference type="CDD" id="cd17932">
    <property type="entry name" value="DEXQc_UvrD"/>
    <property type="match status" value="1"/>
</dbReference>
<dbReference type="Gene3D" id="3.40.50.300">
    <property type="entry name" value="P-loop containing nucleotide triphosphate hydrolases"/>
    <property type="match status" value="2"/>
</dbReference>
<keyword evidence="1 10" id="KW-0547">Nucleotide-binding</keyword>
<gene>
    <name evidence="12" type="ORF">QOZ99_000911</name>
</gene>
<keyword evidence="4 10" id="KW-0067">ATP-binding</keyword>
<evidence type="ECO:0000313" key="13">
    <source>
        <dbReference type="Proteomes" id="UP001235094"/>
    </source>
</evidence>
<dbReference type="Proteomes" id="UP001235094">
    <property type="component" value="Unassembled WGS sequence"/>
</dbReference>
<evidence type="ECO:0000256" key="10">
    <source>
        <dbReference type="PROSITE-ProRule" id="PRU00560"/>
    </source>
</evidence>
<protein>
    <recommendedName>
        <fullName evidence="7">DNA 3'-5' helicase</fullName>
        <ecNumber evidence="7">5.6.2.4</ecNumber>
    </recommendedName>
    <alternativeName>
        <fullName evidence="8">DNA 3'-5' helicase II</fullName>
    </alternativeName>
</protein>
<evidence type="ECO:0000256" key="4">
    <source>
        <dbReference type="ARBA" id="ARBA00022840"/>
    </source>
</evidence>
<comment type="catalytic activity">
    <reaction evidence="6">
        <text>Couples ATP hydrolysis with the unwinding of duplex DNA by translocating in the 3'-5' direction.</text>
        <dbReference type="EC" id="5.6.2.4"/>
    </reaction>
</comment>
<feature type="binding site" evidence="10">
    <location>
        <begin position="37"/>
        <end position="44"/>
    </location>
    <ligand>
        <name>ATP</name>
        <dbReference type="ChEBI" id="CHEBI:30616"/>
    </ligand>
</feature>
<dbReference type="EC" id="5.6.2.4" evidence="7"/>
<evidence type="ECO:0000256" key="2">
    <source>
        <dbReference type="ARBA" id="ARBA00022801"/>
    </source>
</evidence>
<reference evidence="12 13" key="1">
    <citation type="submission" date="2023-07" db="EMBL/GenBank/DDBJ databases">
        <title>Genomic Encyclopedia of Type Strains, Phase IV (KMG-IV): sequencing the most valuable type-strain genomes for metagenomic binning, comparative biology and taxonomic classification.</title>
        <authorList>
            <person name="Goeker M."/>
        </authorList>
    </citation>
    <scope>NUCLEOTIDE SEQUENCE [LARGE SCALE GENOMIC DNA]</scope>
    <source>
        <strain evidence="12 13">DSM 15561</strain>
    </source>
</reference>
<dbReference type="Pfam" id="PF13361">
    <property type="entry name" value="UvrD_C"/>
    <property type="match status" value="1"/>
</dbReference>
<dbReference type="PANTHER" id="PTHR11070">
    <property type="entry name" value="UVRD / RECB / PCRA DNA HELICASE FAMILY MEMBER"/>
    <property type="match status" value="1"/>
</dbReference>
<organism evidence="12 13">
    <name type="scientific">Ancylobacter amanitiformis</name>
    <dbReference type="NCBI Taxonomy" id="217069"/>
    <lineage>
        <taxon>Bacteria</taxon>
        <taxon>Pseudomonadati</taxon>
        <taxon>Pseudomonadota</taxon>
        <taxon>Alphaproteobacteria</taxon>
        <taxon>Hyphomicrobiales</taxon>
        <taxon>Xanthobacteraceae</taxon>
        <taxon>Ancylobacter</taxon>
    </lineage>
</organism>
<proteinExistence type="predicted"/>
<dbReference type="InterPro" id="IPR014017">
    <property type="entry name" value="DNA_helicase_UvrD-like_C"/>
</dbReference>
<evidence type="ECO:0000256" key="1">
    <source>
        <dbReference type="ARBA" id="ARBA00022741"/>
    </source>
</evidence>
<keyword evidence="3 10" id="KW-0347">Helicase</keyword>
<dbReference type="GO" id="GO:0004386">
    <property type="term" value="F:helicase activity"/>
    <property type="evidence" value="ECO:0007669"/>
    <property type="project" value="UniProtKB-KW"/>
</dbReference>
<evidence type="ECO:0000256" key="7">
    <source>
        <dbReference type="ARBA" id="ARBA00034808"/>
    </source>
</evidence>
<dbReference type="PROSITE" id="PS51198">
    <property type="entry name" value="UVRD_HELICASE_ATP_BIND"/>
    <property type="match status" value="1"/>
</dbReference>
<evidence type="ECO:0000313" key="12">
    <source>
        <dbReference type="EMBL" id="MDQ0510030.1"/>
    </source>
</evidence>
<sequence>MTMRLIRPEDWRPSGIDDLEPAAWNALRHAGSACVVAGPGAGKTEFLAQRADYLLETGLCRAPHRVLAISFKTDAANNLASRVRKRCPPEFAHRFVSVTFDAFTKSLVDRFLNAIPTDWRPTRPYEIAFPKRKAVEGFLTLARLSAPPEWQAEIAGYSAGDFEAKIVGSYRLPMGPIAPQNAAEFTIARWWATQLQPAQPSLLTFIGINRLAERLLRANPHIRRALVATYPFVFVDEFQDTTYAQYDFLHSAFSGGQTIITGVGDDKQRIMVFAGARQDAFQRLQADFGGARFPLLFNFRSSPDLVAIQHIVARALDPNTVPTVAQTARQVDGDVAQVWSSQTIAAEAAHLAQWIANDIATRGRAPRDYALLVKQKSDDYEHELAGAFAVHGLRIRNESHALGKTSLQDLLSDDLSRLAIAIFRLGATRRAPTAWQLVSSSVLALRATGQDDDARAAKVEAELSAFLTALRTDMAAAAPSRQSAADFVRRVFEYLDLGAIARTYAEYGVGDLLQIILEAFCIHFFASADGAPNWTACLDAFEGVNQIPMMTVHKSKGLEYDTIIFVGLDDRAWWAHTPGDPEGVAAFFVALSRAKQRAIFAFCQQRGNRNNVAELYQLLTDAGVPEIAI</sequence>
<dbReference type="PANTHER" id="PTHR11070:SF2">
    <property type="entry name" value="ATP-DEPENDENT DNA HELICASE SRS2"/>
    <property type="match status" value="1"/>
</dbReference>
<evidence type="ECO:0000256" key="6">
    <source>
        <dbReference type="ARBA" id="ARBA00034617"/>
    </source>
</evidence>
<evidence type="ECO:0000256" key="3">
    <source>
        <dbReference type="ARBA" id="ARBA00022806"/>
    </source>
</evidence>
<dbReference type="Gene3D" id="1.10.486.10">
    <property type="entry name" value="PCRA, domain 4"/>
    <property type="match status" value="1"/>
</dbReference>
<keyword evidence="5" id="KW-0413">Isomerase</keyword>
<feature type="domain" description="UvrD-like helicase ATP-binding" evidence="11">
    <location>
        <begin position="16"/>
        <end position="302"/>
    </location>
</feature>